<feature type="signal peptide" evidence="1">
    <location>
        <begin position="1"/>
        <end position="19"/>
    </location>
</feature>
<evidence type="ECO:0000256" key="1">
    <source>
        <dbReference type="SAM" id="SignalP"/>
    </source>
</evidence>
<dbReference type="AlphaFoldDB" id="A0A840A6J7"/>
<feature type="chain" id="PRO_5032703737" evidence="1">
    <location>
        <begin position="20"/>
        <end position="65"/>
    </location>
</feature>
<keyword evidence="4" id="KW-1185">Reference proteome</keyword>
<gene>
    <name evidence="3" type="ORF">GGQ61_004015</name>
</gene>
<evidence type="ECO:0000259" key="2">
    <source>
        <dbReference type="Pfam" id="PF09851"/>
    </source>
</evidence>
<keyword evidence="1" id="KW-0732">Signal</keyword>
<dbReference type="Pfam" id="PF09851">
    <property type="entry name" value="SHOCT"/>
    <property type="match status" value="1"/>
</dbReference>
<dbReference type="EMBL" id="JACIDK010000008">
    <property type="protein sequence ID" value="MBB3893273.1"/>
    <property type="molecule type" value="Genomic_DNA"/>
</dbReference>
<name>A0A840A6J7_9CAUL</name>
<dbReference type="Proteomes" id="UP000530564">
    <property type="component" value="Unassembled WGS sequence"/>
</dbReference>
<dbReference type="RefSeq" id="WP_183776670.1">
    <property type="nucleotide sequence ID" value="NZ_JACIDK010000008.1"/>
</dbReference>
<proteinExistence type="predicted"/>
<protein>
    <submittedName>
        <fullName evidence="3">Putative membrane protein</fullName>
    </submittedName>
</protein>
<accession>A0A840A6J7</accession>
<reference evidence="3 4" key="1">
    <citation type="submission" date="2020-08" db="EMBL/GenBank/DDBJ databases">
        <title>Genomic Encyclopedia of Type Strains, Phase IV (KMG-IV): sequencing the most valuable type-strain genomes for metagenomic binning, comparative biology and taxonomic classification.</title>
        <authorList>
            <person name="Goeker M."/>
        </authorList>
    </citation>
    <scope>NUCLEOTIDE SEQUENCE [LARGE SCALE GENOMIC DNA]</scope>
    <source>
        <strain evidence="3 4">DSM 21793</strain>
    </source>
</reference>
<evidence type="ECO:0000313" key="4">
    <source>
        <dbReference type="Proteomes" id="UP000530564"/>
    </source>
</evidence>
<comment type="caution">
    <text evidence="3">The sequence shown here is derived from an EMBL/GenBank/DDBJ whole genome shotgun (WGS) entry which is preliminary data.</text>
</comment>
<evidence type="ECO:0000313" key="3">
    <source>
        <dbReference type="EMBL" id="MBB3893273.1"/>
    </source>
</evidence>
<feature type="domain" description="SHOCT" evidence="2">
    <location>
        <begin position="37"/>
        <end position="63"/>
    </location>
</feature>
<organism evidence="3 4">
    <name type="scientific">Phenylobacterium haematophilum</name>
    <dbReference type="NCBI Taxonomy" id="98513"/>
    <lineage>
        <taxon>Bacteria</taxon>
        <taxon>Pseudomonadati</taxon>
        <taxon>Pseudomonadota</taxon>
        <taxon>Alphaproteobacteria</taxon>
        <taxon>Caulobacterales</taxon>
        <taxon>Caulobacteraceae</taxon>
        <taxon>Phenylobacterium</taxon>
    </lineage>
</organism>
<sequence>MTRTLAVALVLTLAAAPLAACGSTSTTQVDTATTGQQLIDLKAAYDQGVISKSEYERKRKEILRN</sequence>
<dbReference type="InterPro" id="IPR018649">
    <property type="entry name" value="SHOCT"/>
</dbReference>